<dbReference type="CDD" id="cd00037">
    <property type="entry name" value="CLECT"/>
    <property type="match status" value="1"/>
</dbReference>
<protein>
    <submittedName>
        <fullName evidence="2">C-type lectin domain family 4 member C</fullName>
    </submittedName>
</protein>
<evidence type="ECO:0000313" key="3">
    <source>
        <dbReference type="Proteomes" id="UP000326759"/>
    </source>
</evidence>
<name>A0A5N5SMQ9_9CRUS</name>
<dbReference type="SUPFAM" id="SSF56436">
    <property type="entry name" value="C-type lectin-like"/>
    <property type="match status" value="2"/>
</dbReference>
<dbReference type="InterPro" id="IPR016186">
    <property type="entry name" value="C-type_lectin-like/link_sf"/>
</dbReference>
<dbReference type="EMBL" id="SEYY01023239">
    <property type="protein sequence ID" value="KAB7494990.1"/>
    <property type="molecule type" value="Genomic_DNA"/>
</dbReference>
<dbReference type="InterPro" id="IPR001304">
    <property type="entry name" value="C-type_lectin-like"/>
</dbReference>
<dbReference type="PANTHER" id="PTHR22801:SF63">
    <property type="entry name" value="C-TYPE LECTIN DOMAIN-CONTAINING PROTEIN"/>
    <property type="match status" value="1"/>
</dbReference>
<keyword evidence="3" id="KW-1185">Reference proteome</keyword>
<gene>
    <name evidence="2" type="primary">CLEC4C</name>
    <name evidence="2" type="ORF">Anas_11882</name>
</gene>
<organism evidence="2 3">
    <name type="scientific">Armadillidium nasatum</name>
    <dbReference type="NCBI Taxonomy" id="96803"/>
    <lineage>
        <taxon>Eukaryota</taxon>
        <taxon>Metazoa</taxon>
        <taxon>Ecdysozoa</taxon>
        <taxon>Arthropoda</taxon>
        <taxon>Crustacea</taxon>
        <taxon>Multicrustacea</taxon>
        <taxon>Malacostraca</taxon>
        <taxon>Eumalacostraca</taxon>
        <taxon>Peracarida</taxon>
        <taxon>Isopoda</taxon>
        <taxon>Oniscidea</taxon>
        <taxon>Crinocheta</taxon>
        <taxon>Armadillidiidae</taxon>
        <taxon>Armadillidium</taxon>
    </lineage>
</organism>
<comment type="caution">
    <text evidence="2">The sequence shown here is derived from an EMBL/GenBank/DDBJ whole genome shotgun (WGS) entry which is preliminary data.</text>
</comment>
<dbReference type="Pfam" id="PF00059">
    <property type="entry name" value="Lectin_C"/>
    <property type="match status" value="2"/>
</dbReference>
<dbReference type="Proteomes" id="UP000326759">
    <property type="component" value="Unassembled WGS sequence"/>
</dbReference>
<dbReference type="OrthoDB" id="6328824at2759"/>
<dbReference type="SMART" id="SM00034">
    <property type="entry name" value="CLECT"/>
    <property type="match status" value="2"/>
</dbReference>
<dbReference type="Gene3D" id="3.10.100.10">
    <property type="entry name" value="Mannose-Binding Protein A, subunit A"/>
    <property type="match status" value="2"/>
</dbReference>
<proteinExistence type="predicted"/>
<feature type="domain" description="C-type lectin" evidence="1">
    <location>
        <begin position="157"/>
        <end position="285"/>
    </location>
</feature>
<reference evidence="2 3" key="1">
    <citation type="journal article" date="2019" name="PLoS Biol.">
        <title>Sex chromosomes control vertical transmission of feminizing Wolbachia symbionts in an isopod.</title>
        <authorList>
            <person name="Becking T."/>
            <person name="Chebbi M.A."/>
            <person name="Giraud I."/>
            <person name="Moumen B."/>
            <person name="Laverre T."/>
            <person name="Caubet Y."/>
            <person name="Peccoud J."/>
            <person name="Gilbert C."/>
            <person name="Cordaux R."/>
        </authorList>
    </citation>
    <scope>NUCLEOTIDE SEQUENCE [LARGE SCALE GENOMIC DNA]</scope>
    <source>
        <strain evidence="2">ANa2</strain>
        <tissue evidence="2">Whole body excluding digestive tract and cuticle</tissue>
    </source>
</reference>
<sequence>MNYGASQVLCEVEDAHLLYIPDCNKFSFIVQYIMENHSTPEGTGYWIGATDDAEEGNWVWGNGYPVRMGVPFWGTSGENWDLEPNGGSDENCAQLSTSDQFYFHDEDCLEGFGSPICQKGLLQETNEYSQSLPELSGSEEEGFKLEVETCPENFTYIGRSCFFFGIDMTKQTFESASDFCRSINAQLPILKDCFEFQELVEQIERNYALGTNESYWIGASDRGDEGEWLWSDFTEVEMGPPFWGSTNGTAEPSGDEDQNCAILYKNDRYYFHDGECHMGTKILCQTTPFTNSKTNGYP</sequence>
<dbReference type="InterPro" id="IPR016187">
    <property type="entry name" value="CTDL_fold"/>
</dbReference>
<dbReference type="InterPro" id="IPR050801">
    <property type="entry name" value="Ca-Dep_Lectins_ImmuneDev"/>
</dbReference>
<dbReference type="GO" id="GO:0030246">
    <property type="term" value="F:carbohydrate binding"/>
    <property type="evidence" value="ECO:0007669"/>
    <property type="project" value="UniProtKB-KW"/>
</dbReference>
<dbReference type="PROSITE" id="PS50041">
    <property type="entry name" value="C_TYPE_LECTIN_2"/>
    <property type="match status" value="2"/>
</dbReference>
<dbReference type="AlphaFoldDB" id="A0A5N5SMQ9"/>
<accession>A0A5N5SMQ9</accession>
<dbReference type="PANTHER" id="PTHR22801">
    <property type="entry name" value="LITHOSTATHINE"/>
    <property type="match status" value="1"/>
</dbReference>
<evidence type="ECO:0000313" key="2">
    <source>
        <dbReference type="EMBL" id="KAB7494990.1"/>
    </source>
</evidence>
<keyword evidence="2" id="KW-0430">Lectin</keyword>
<feature type="domain" description="C-type lectin" evidence="1">
    <location>
        <begin position="1"/>
        <end position="108"/>
    </location>
</feature>
<evidence type="ECO:0000259" key="1">
    <source>
        <dbReference type="PROSITE" id="PS50041"/>
    </source>
</evidence>